<evidence type="ECO:0000256" key="5">
    <source>
        <dbReference type="SAM" id="MobiDB-lite"/>
    </source>
</evidence>
<organism evidence="7 8">
    <name type="scientific">Ensete ventricosum</name>
    <name type="common">Abyssinian banana</name>
    <name type="synonym">Musa ensete</name>
    <dbReference type="NCBI Taxonomy" id="4639"/>
    <lineage>
        <taxon>Eukaryota</taxon>
        <taxon>Viridiplantae</taxon>
        <taxon>Streptophyta</taxon>
        <taxon>Embryophyta</taxon>
        <taxon>Tracheophyta</taxon>
        <taxon>Spermatophyta</taxon>
        <taxon>Magnoliopsida</taxon>
        <taxon>Liliopsida</taxon>
        <taxon>Zingiberales</taxon>
        <taxon>Musaceae</taxon>
        <taxon>Ensete</taxon>
    </lineage>
</organism>
<dbReference type="GO" id="GO:0003700">
    <property type="term" value="F:DNA-binding transcription factor activity"/>
    <property type="evidence" value="ECO:0007669"/>
    <property type="project" value="InterPro"/>
</dbReference>
<feature type="compositionally biased region" description="Low complexity" evidence="5">
    <location>
        <begin position="110"/>
        <end position="140"/>
    </location>
</feature>
<keyword evidence="3" id="KW-0238">DNA-binding</keyword>
<evidence type="ECO:0000256" key="4">
    <source>
        <dbReference type="ARBA" id="ARBA00023242"/>
    </source>
</evidence>
<dbReference type="Proteomes" id="UP000287651">
    <property type="component" value="Unassembled WGS sequence"/>
</dbReference>
<comment type="caution">
    <text evidence="7">The sequence shown here is derived from an EMBL/GenBank/DDBJ whole genome shotgun (WGS) entry which is preliminary data.</text>
</comment>
<dbReference type="InterPro" id="IPR043452">
    <property type="entry name" value="BZIP46-like"/>
</dbReference>
<evidence type="ECO:0000256" key="1">
    <source>
        <dbReference type="ARBA" id="ARBA00004123"/>
    </source>
</evidence>
<dbReference type="GO" id="GO:0005634">
    <property type="term" value="C:nucleus"/>
    <property type="evidence" value="ECO:0007669"/>
    <property type="project" value="UniProtKB-SubCell"/>
</dbReference>
<keyword evidence="4" id="KW-0539">Nucleus</keyword>
<dbReference type="InterPro" id="IPR004827">
    <property type="entry name" value="bZIP"/>
</dbReference>
<protein>
    <recommendedName>
        <fullName evidence="6">BZIP domain-containing protein</fullName>
    </recommendedName>
</protein>
<dbReference type="GO" id="GO:0045893">
    <property type="term" value="P:positive regulation of DNA-templated transcription"/>
    <property type="evidence" value="ECO:0007669"/>
    <property type="project" value="InterPro"/>
</dbReference>
<dbReference type="PROSITE" id="PS00036">
    <property type="entry name" value="BZIP_BASIC"/>
    <property type="match status" value="1"/>
</dbReference>
<evidence type="ECO:0000256" key="3">
    <source>
        <dbReference type="ARBA" id="ARBA00023125"/>
    </source>
</evidence>
<dbReference type="Gene3D" id="1.20.5.170">
    <property type="match status" value="1"/>
</dbReference>
<comment type="subcellular location">
    <subcellularLocation>
        <location evidence="1">Nucleus</location>
    </subcellularLocation>
</comment>
<keyword evidence="2" id="KW-0938">Abscisic acid signaling pathway</keyword>
<reference evidence="7 8" key="1">
    <citation type="journal article" date="2014" name="Agronomy (Basel)">
        <title>A Draft Genome Sequence for Ensete ventricosum, the Drought-Tolerant Tree Against Hunger.</title>
        <authorList>
            <person name="Harrison J."/>
            <person name="Moore K.A."/>
            <person name="Paszkiewicz K."/>
            <person name="Jones T."/>
            <person name="Grant M."/>
            <person name="Ambacheew D."/>
            <person name="Muzemil S."/>
            <person name="Studholme D.J."/>
        </authorList>
    </citation>
    <scope>NUCLEOTIDE SEQUENCE [LARGE SCALE GENOMIC DNA]</scope>
</reference>
<evidence type="ECO:0000313" key="8">
    <source>
        <dbReference type="Proteomes" id="UP000287651"/>
    </source>
</evidence>
<accession>A0A427AUW7</accession>
<evidence type="ECO:0000256" key="2">
    <source>
        <dbReference type="ARBA" id="ARBA00022682"/>
    </source>
</evidence>
<sequence>MPAMAERRVHQEMASLAVGEEKHAQHDEEWRREALAILVSVAAAEAKRRRARTRRKTCRSLAEIYAVTEPIQGKPLRPLFPSLLPQASAHCLRSVMWSLEQPDNSHKNQSGTNRNSNSGNNRVLSSSSSSSRSSPSSNTSILIPEAPGRRTMEEVWKDITLNTFHQERPITPLDHHIYHHHHHANSSPSFKGMILQDFLAGPLNRPLPVSQTVVEQPPLPLPLPLPPYPSPALPETALSLNSGLEFQYLGADATNSHSNSSSSGHNASFISSAFSSVAVGPPSPPDLFSLCSKKRLQENTAIGVDRHHKRMIKNRESAARSRARKQAWNLIYPLDGPNGSAKAIDLFV</sequence>
<gene>
    <name evidence="7" type="ORF">B296_00001204</name>
</gene>
<feature type="region of interest" description="Disordered" evidence="5">
    <location>
        <begin position="102"/>
        <end position="146"/>
    </location>
</feature>
<dbReference type="GO" id="GO:0009738">
    <property type="term" value="P:abscisic acid-activated signaling pathway"/>
    <property type="evidence" value="ECO:0007669"/>
    <property type="project" value="UniProtKB-KW"/>
</dbReference>
<evidence type="ECO:0000259" key="6">
    <source>
        <dbReference type="PROSITE" id="PS00036"/>
    </source>
</evidence>
<dbReference type="GO" id="GO:0003677">
    <property type="term" value="F:DNA binding"/>
    <property type="evidence" value="ECO:0007669"/>
    <property type="project" value="UniProtKB-KW"/>
</dbReference>
<dbReference type="AlphaFoldDB" id="A0A427AUW7"/>
<evidence type="ECO:0000313" key="7">
    <source>
        <dbReference type="EMBL" id="RRT80033.1"/>
    </source>
</evidence>
<feature type="domain" description="BZIP" evidence="6">
    <location>
        <begin position="309"/>
        <end position="324"/>
    </location>
</feature>
<dbReference type="PANTHER" id="PTHR22952">
    <property type="entry name" value="CAMP-RESPONSE ELEMENT BINDING PROTEIN-RELATED"/>
    <property type="match status" value="1"/>
</dbReference>
<dbReference type="PANTHER" id="PTHR22952:SF433">
    <property type="entry name" value="PROTEIN FD"/>
    <property type="match status" value="1"/>
</dbReference>
<dbReference type="EMBL" id="AMZH03001248">
    <property type="protein sequence ID" value="RRT80033.1"/>
    <property type="molecule type" value="Genomic_DNA"/>
</dbReference>
<name>A0A427AUW7_ENSVE</name>
<proteinExistence type="predicted"/>